<gene>
    <name evidence="2" type="ORF">Tci_638194</name>
</gene>
<sequence length="185" mass="20841">SSSRESRSMKSVFTSCISFDKSSSLIVFEISSELDSTFVPSLAHIMEMHHQKLEIKVFLQHAKLVLHLLRGKNTNQVTISQLFQRKITKDDKKANLKQQPTTTTPPATSSFQSPFFPSPPMSTPQTEGELIKKDKVKEVMASKDAEEKETESDSESDYANLADFMVESSKKKKLKKFDFVTEGGE</sequence>
<name>A0A699K1E8_TANCI</name>
<reference evidence="2" key="1">
    <citation type="journal article" date="2019" name="Sci. Rep.">
        <title>Draft genome of Tanacetum cinerariifolium, the natural source of mosquito coil.</title>
        <authorList>
            <person name="Yamashiro T."/>
            <person name="Shiraishi A."/>
            <person name="Satake H."/>
            <person name="Nakayama K."/>
        </authorList>
    </citation>
    <scope>NUCLEOTIDE SEQUENCE</scope>
</reference>
<evidence type="ECO:0000313" key="2">
    <source>
        <dbReference type="EMBL" id="GFA66222.1"/>
    </source>
</evidence>
<feature type="non-terminal residue" evidence="2">
    <location>
        <position position="1"/>
    </location>
</feature>
<feature type="compositionally biased region" description="Low complexity" evidence="1">
    <location>
        <begin position="98"/>
        <end position="115"/>
    </location>
</feature>
<proteinExistence type="predicted"/>
<protein>
    <submittedName>
        <fullName evidence="2">Uncharacterized protein</fullName>
    </submittedName>
</protein>
<accession>A0A699K1E8</accession>
<evidence type="ECO:0000256" key="1">
    <source>
        <dbReference type="SAM" id="MobiDB-lite"/>
    </source>
</evidence>
<dbReference type="EMBL" id="BKCJ010464258">
    <property type="protein sequence ID" value="GFA66222.1"/>
    <property type="molecule type" value="Genomic_DNA"/>
</dbReference>
<comment type="caution">
    <text evidence="2">The sequence shown here is derived from an EMBL/GenBank/DDBJ whole genome shotgun (WGS) entry which is preliminary data.</text>
</comment>
<dbReference type="AlphaFoldDB" id="A0A699K1E8"/>
<organism evidence="2">
    <name type="scientific">Tanacetum cinerariifolium</name>
    <name type="common">Dalmatian daisy</name>
    <name type="synonym">Chrysanthemum cinerariifolium</name>
    <dbReference type="NCBI Taxonomy" id="118510"/>
    <lineage>
        <taxon>Eukaryota</taxon>
        <taxon>Viridiplantae</taxon>
        <taxon>Streptophyta</taxon>
        <taxon>Embryophyta</taxon>
        <taxon>Tracheophyta</taxon>
        <taxon>Spermatophyta</taxon>
        <taxon>Magnoliopsida</taxon>
        <taxon>eudicotyledons</taxon>
        <taxon>Gunneridae</taxon>
        <taxon>Pentapetalae</taxon>
        <taxon>asterids</taxon>
        <taxon>campanulids</taxon>
        <taxon>Asterales</taxon>
        <taxon>Asteraceae</taxon>
        <taxon>Asteroideae</taxon>
        <taxon>Anthemideae</taxon>
        <taxon>Anthemidinae</taxon>
        <taxon>Tanacetum</taxon>
    </lineage>
</organism>
<feature type="region of interest" description="Disordered" evidence="1">
    <location>
        <begin position="91"/>
        <end position="135"/>
    </location>
</feature>